<protein>
    <submittedName>
        <fullName evidence="4">Class II aldolase/adducin family protein</fullName>
    </submittedName>
</protein>
<organism evidence="4 5">
    <name type="scientific">Maribellus luteus</name>
    <dbReference type="NCBI Taxonomy" id="2305463"/>
    <lineage>
        <taxon>Bacteria</taxon>
        <taxon>Pseudomonadati</taxon>
        <taxon>Bacteroidota</taxon>
        <taxon>Bacteroidia</taxon>
        <taxon>Marinilabiliales</taxon>
        <taxon>Prolixibacteraceae</taxon>
        <taxon>Maribellus</taxon>
    </lineage>
</organism>
<dbReference type="RefSeq" id="WP_119440259.1">
    <property type="nucleotide sequence ID" value="NZ_QWGR01000023.1"/>
</dbReference>
<dbReference type="SMART" id="SM01007">
    <property type="entry name" value="Aldolase_II"/>
    <property type="match status" value="1"/>
</dbReference>
<dbReference type="OrthoDB" id="9794581at2"/>
<dbReference type="Proteomes" id="UP000265926">
    <property type="component" value="Unassembled WGS sequence"/>
</dbReference>
<dbReference type="Gene3D" id="3.40.225.10">
    <property type="entry name" value="Class II aldolase/adducin N-terminal domain"/>
    <property type="match status" value="1"/>
</dbReference>
<dbReference type="GO" id="GO:0016832">
    <property type="term" value="F:aldehyde-lyase activity"/>
    <property type="evidence" value="ECO:0007669"/>
    <property type="project" value="TreeGrafter"/>
</dbReference>
<dbReference type="SUPFAM" id="SSF53639">
    <property type="entry name" value="AraD/HMP-PK domain-like"/>
    <property type="match status" value="1"/>
</dbReference>
<dbReference type="Pfam" id="PF00596">
    <property type="entry name" value="Aldolase_II"/>
    <property type="match status" value="1"/>
</dbReference>
<dbReference type="GO" id="GO:0019323">
    <property type="term" value="P:pentose catabolic process"/>
    <property type="evidence" value="ECO:0007669"/>
    <property type="project" value="TreeGrafter"/>
</dbReference>
<evidence type="ECO:0000313" key="4">
    <source>
        <dbReference type="EMBL" id="RIJ45552.1"/>
    </source>
</evidence>
<dbReference type="GO" id="GO:0046872">
    <property type="term" value="F:metal ion binding"/>
    <property type="evidence" value="ECO:0007669"/>
    <property type="project" value="UniProtKB-KW"/>
</dbReference>
<proteinExistence type="predicted"/>
<keyword evidence="2" id="KW-0456">Lyase</keyword>
<evidence type="ECO:0000259" key="3">
    <source>
        <dbReference type="SMART" id="SM01007"/>
    </source>
</evidence>
<dbReference type="InterPro" id="IPR050197">
    <property type="entry name" value="Aldolase_class_II_sugar_metab"/>
</dbReference>
<evidence type="ECO:0000256" key="1">
    <source>
        <dbReference type="ARBA" id="ARBA00022723"/>
    </source>
</evidence>
<dbReference type="EMBL" id="QWGR01000023">
    <property type="protein sequence ID" value="RIJ45552.1"/>
    <property type="molecule type" value="Genomic_DNA"/>
</dbReference>
<sequence>MSELNYKTEREALVKAGLKLVELGLVSRTWGNISIRVNKDEMLVTPSGKYYEDTRPEDMVLINIRTNEYDKNSGKPSSEFKLHSGIYADRPGFSAIIHTHQMNASTCAAARREVPPVLDDMAQIVGPSVRVADYALSSTNKLVRNTVKALRGRNAALMANHGAVCAGRDLNEAFAVCEVLEKACKAFIEAEFLGGAKSINKFSAWAMHQAYLKKYSKLAGKE</sequence>
<dbReference type="AlphaFoldDB" id="A0A399SSS9"/>
<reference evidence="4 5" key="1">
    <citation type="submission" date="2018-08" db="EMBL/GenBank/DDBJ databases">
        <title>Pallidiluteibacterium maritimus gen. nov., sp. nov., isolated from coastal sediment.</title>
        <authorList>
            <person name="Zhou L.Y."/>
        </authorList>
    </citation>
    <scope>NUCLEOTIDE SEQUENCE [LARGE SCALE GENOMIC DNA]</scope>
    <source>
        <strain evidence="4 5">XSD2</strain>
    </source>
</reference>
<accession>A0A399SSS9</accession>
<gene>
    <name evidence="4" type="ORF">D1614_22510</name>
</gene>
<dbReference type="InterPro" id="IPR001303">
    <property type="entry name" value="Aldolase_II/adducin_N"/>
</dbReference>
<name>A0A399SSS9_9BACT</name>
<feature type="domain" description="Class II aldolase/adducin N-terminal" evidence="3">
    <location>
        <begin position="11"/>
        <end position="188"/>
    </location>
</feature>
<keyword evidence="1" id="KW-0479">Metal-binding</keyword>
<dbReference type="PANTHER" id="PTHR22789:SF0">
    <property type="entry name" value="3-OXO-TETRONATE 4-PHOSPHATE DECARBOXYLASE-RELATED"/>
    <property type="match status" value="1"/>
</dbReference>
<evidence type="ECO:0000256" key="2">
    <source>
        <dbReference type="ARBA" id="ARBA00023239"/>
    </source>
</evidence>
<keyword evidence="5" id="KW-1185">Reference proteome</keyword>
<comment type="caution">
    <text evidence="4">The sequence shown here is derived from an EMBL/GenBank/DDBJ whole genome shotgun (WGS) entry which is preliminary data.</text>
</comment>
<dbReference type="GO" id="GO:0005829">
    <property type="term" value="C:cytosol"/>
    <property type="evidence" value="ECO:0007669"/>
    <property type="project" value="TreeGrafter"/>
</dbReference>
<evidence type="ECO:0000313" key="5">
    <source>
        <dbReference type="Proteomes" id="UP000265926"/>
    </source>
</evidence>
<dbReference type="InterPro" id="IPR036409">
    <property type="entry name" value="Aldolase_II/adducin_N_sf"/>
</dbReference>
<dbReference type="PANTHER" id="PTHR22789">
    <property type="entry name" value="FUCULOSE PHOSPHATE ALDOLASE"/>
    <property type="match status" value="1"/>
</dbReference>